<dbReference type="AlphaFoldDB" id="Q01TQ8"/>
<dbReference type="InParanoid" id="Q01TQ8"/>
<protein>
    <submittedName>
        <fullName evidence="2">Uncharacterized protein</fullName>
    </submittedName>
</protein>
<accession>Q01TQ8</accession>
<name>Q01TQ8_SOLUE</name>
<evidence type="ECO:0000313" key="2">
    <source>
        <dbReference type="EMBL" id="ABJ86962.1"/>
    </source>
</evidence>
<dbReference type="KEGG" id="sus:Acid_6026"/>
<evidence type="ECO:0000256" key="1">
    <source>
        <dbReference type="SAM" id="SignalP"/>
    </source>
</evidence>
<organism evidence="2">
    <name type="scientific">Solibacter usitatus (strain Ellin6076)</name>
    <dbReference type="NCBI Taxonomy" id="234267"/>
    <lineage>
        <taxon>Bacteria</taxon>
        <taxon>Pseudomonadati</taxon>
        <taxon>Acidobacteriota</taxon>
        <taxon>Terriglobia</taxon>
        <taxon>Bryobacterales</taxon>
        <taxon>Solibacteraceae</taxon>
        <taxon>Candidatus Solibacter</taxon>
    </lineage>
</organism>
<dbReference type="HOGENOM" id="CLU_1894810_0_0_0"/>
<gene>
    <name evidence="2" type="ordered locus">Acid_6026</name>
</gene>
<proteinExistence type="predicted"/>
<dbReference type="EMBL" id="CP000473">
    <property type="protein sequence ID" value="ABJ86962.1"/>
    <property type="molecule type" value="Genomic_DNA"/>
</dbReference>
<sequence length="134" mass="14976" precursor="true">MKRILTLLALSASMLAAQTDRWVPFFAGSTGDTGYFDNETIRYSPSDDQYATAWVRVVESSGAYGILHIQVHATTRHARTLSFVKYDANHQQIDPTASYSATPWSDIVPESLADVLLNRLYRPKAPVPPAVRYE</sequence>
<keyword evidence="1" id="KW-0732">Signal</keyword>
<reference evidence="2" key="1">
    <citation type="submission" date="2006-10" db="EMBL/GenBank/DDBJ databases">
        <title>Complete sequence of Solibacter usitatus Ellin6076.</title>
        <authorList>
            <consortium name="US DOE Joint Genome Institute"/>
            <person name="Copeland A."/>
            <person name="Lucas S."/>
            <person name="Lapidus A."/>
            <person name="Barry K."/>
            <person name="Detter J.C."/>
            <person name="Glavina del Rio T."/>
            <person name="Hammon N."/>
            <person name="Israni S."/>
            <person name="Dalin E."/>
            <person name="Tice H."/>
            <person name="Pitluck S."/>
            <person name="Thompson L.S."/>
            <person name="Brettin T."/>
            <person name="Bruce D."/>
            <person name="Han C."/>
            <person name="Tapia R."/>
            <person name="Gilna P."/>
            <person name="Schmutz J."/>
            <person name="Larimer F."/>
            <person name="Land M."/>
            <person name="Hauser L."/>
            <person name="Kyrpides N."/>
            <person name="Mikhailova N."/>
            <person name="Janssen P.H."/>
            <person name="Kuske C.R."/>
            <person name="Richardson P."/>
        </authorList>
    </citation>
    <scope>NUCLEOTIDE SEQUENCE</scope>
    <source>
        <strain evidence="2">Ellin6076</strain>
    </source>
</reference>
<feature type="chain" id="PRO_5004162597" evidence="1">
    <location>
        <begin position="17"/>
        <end position="134"/>
    </location>
</feature>
<feature type="signal peptide" evidence="1">
    <location>
        <begin position="1"/>
        <end position="16"/>
    </location>
</feature>